<proteinExistence type="predicted"/>
<feature type="region of interest" description="Disordered" evidence="1">
    <location>
        <begin position="55"/>
        <end position="134"/>
    </location>
</feature>
<feature type="compositionally biased region" description="Basic and acidic residues" evidence="1">
    <location>
        <begin position="79"/>
        <end position="90"/>
    </location>
</feature>
<gene>
    <name evidence="2" type="ORF">K431DRAFT_295877</name>
</gene>
<evidence type="ECO:0000313" key="2">
    <source>
        <dbReference type="EMBL" id="KAF2719576.1"/>
    </source>
</evidence>
<keyword evidence="3" id="KW-1185">Reference proteome</keyword>
<sequence length="134" mass="14892">MPVTWDAEADRKLLIAIIECSNVSIDNAAVANRMKQHDMDCTPMAIQKRLQRIRTVAKDGVGTPNGTPKSKTPSKRKDRARDGDNEEPKTPLKRSKISKGKVGTASALPLDEPADDSENDNVKKEEEEVEEYYP</sequence>
<dbReference type="AlphaFoldDB" id="A0A9P4Q748"/>
<name>A0A9P4Q748_9PEZI</name>
<dbReference type="OrthoDB" id="5418867at2759"/>
<comment type="caution">
    <text evidence="2">The sequence shown here is derived from an EMBL/GenBank/DDBJ whole genome shotgun (WGS) entry which is preliminary data.</text>
</comment>
<protein>
    <submittedName>
        <fullName evidence="2">Uncharacterized protein</fullName>
    </submittedName>
</protein>
<reference evidence="2" key="1">
    <citation type="journal article" date="2020" name="Stud. Mycol.">
        <title>101 Dothideomycetes genomes: a test case for predicting lifestyles and emergence of pathogens.</title>
        <authorList>
            <person name="Haridas S."/>
            <person name="Albert R."/>
            <person name="Binder M."/>
            <person name="Bloem J."/>
            <person name="Labutti K."/>
            <person name="Salamov A."/>
            <person name="Andreopoulos B."/>
            <person name="Baker S."/>
            <person name="Barry K."/>
            <person name="Bills G."/>
            <person name="Bluhm B."/>
            <person name="Cannon C."/>
            <person name="Castanera R."/>
            <person name="Culley D."/>
            <person name="Daum C."/>
            <person name="Ezra D."/>
            <person name="Gonzalez J."/>
            <person name="Henrissat B."/>
            <person name="Kuo A."/>
            <person name="Liang C."/>
            <person name="Lipzen A."/>
            <person name="Lutzoni F."/>
            <person name="Magnuson J."/>
            <person name="Mondo S."/>
            <person name="Nolan M."/>
            <person name="Ohm R."/>
            <person name="Pangilinan J."/>
            <person name="Park H.-J."/>
            <person name="Ramirez L."/>
            <person name="Alfaro M."/>
            <person name="Sun H."/>
            <person name="Tritt A."/>
            <person name="Yoshinaga Y."/>
            <person name="Zwiers L.-H."/>
            <person name="Turgeon B."/>
            <person name="Goodwin S."/>
            <person name="Spatafora J."/>
            <person name="Crous P."/>
            <person name="Grigoriev I."/>
        </authorList>
    </citation>
    <scope>NUCLEOTIDE SEQUENCE</scope>
    <source>
        <strain evidence="2">CBS 116435</strain>
    </source>
</reference>
<dbReference type="EMBL" id="MU003809">
    <property type="protein sequence ID" value="KAF2719576.1"/>
    <property type="molecule type" value="Genomic_DNA"/>
</dbReference>
<accession>A0A9P4Q748</accession>
<organism evidence="2 3">
    <name type="scientific">Polychaeton citri CBS 116435</name>
    <dbReference type="NCBI Taxonomy" id="1314669"/>
    <lineage>
        <taxon>Eukaryota</taxon>
        <taxon>Fungi</taxon>
        <taxon>Dikarya</taxon>
        <taxon>Ascomycota</taxon>
        <taxon>Pezizomycotina</taxon>
        <taxon>Dothideomycetes</taxon>
        <taxon>Dothideomycetidae</taxon>
        <taxon>Capnodiales</taxon>
        <taxon>Capnodiaceae</taxon>
        <taxon>Polychaeton</taxon>
    </lineage>
</organism>
<dbReference type="Proteomes" id="UP000799441">
    <property type="component" value="Unassembled WGS sequence"/>
</dbReference>
<evidence type="ECO:0000256" key="1">
    <source>
        <dbReference type="SAM" id="MobiDB-lite"/>
    </source>
</evidence>
<evidence type="ECO:0000313" key="3">
    <source>
        <dbReference type="Proteomes" id="UP000799441"/>
    </source>
</evidence>